<evidence type="ECO:0000313" key="2">
    <source>
        <dbReference type="EMBL" id="GLS42212.1"/>
    </source>
</evidence>
<dbReference type="EMBL" id="BSPG01000001">
    <property type="protein sequence ID" value="GLS42212.1"/>
    <property type="molecule type" value="Genomic_DNA"/>
</dbReference>
<organism evidence="3 4">
    <name type="scientific">Methylobacterium brachythecii</name>
    <dbReference type="NCBI Taxonomy" id="1176177"/>
    <lineage>
        <taxon>Bacteria</taxon>
        <taxon>Pseudomonadati</taxon>
        <taxon>Pseudomonadota</taxon>
        <taxon>Alphaproteobacteria</taxon>
        <taxon>Hyphomicrobiales</taxon>
        <taxon>Methylobacteriaceae</taxon>
        <taxon>Methylobacterium</taxon>
    </lineage>
</organism>
<dbReference type="RefSeq" id="WP_183504227.1">
    <property type="nucleotide sequence ID" value="NZ_BSPG01000001.1"/>
</dbReference>
<reference evidence="5" key="2">
    <citation type="journal article" date="2019" name="Int. J. Syst. Evol. Microbiol.">
        <title>The Global Catalogue of Microorganisms (GCM) 10K type strain sequencing project: providing services to taxonomists for standard genome sequencing and annotation.</title>
        <authorList>
            <consortium name="The Broad Institute Genomics Platform"/>
            <consortium name="The Broad Institute Genome Sequencing Center for Infectious Disease"/>
            <person name="Wu L."/>
            <person name="Ma J."/>
        </authorList>
    </citation>
    <scope>NUCLEOTIDE SEQUENCE [LARGE SCALE GENOMIC DNA]</scope>
    <source>
        <strain evidence="5">NBRC 107710</strain>
    </source>
</reference>
<dbReference type="EMBL" id="JACIDN010000003">
    <property type="protein sequence ID" value="MBB3902364.1"/>
    <property type="molecule type" value="Genomic_DNA"/>
</dbReference>
<gene>
    <name evidence="2" type="ORF">GCM10007884_01970</name>
    <name evidence="3" type="ORF">GGR33_001859</name>
</gene>
<keyword evidence="5" id="KW-1185">Reference proteome</keyword>
<evidence type="ECO:0000313" key="5">
    <source>
        <dbReference type="Proteomes" id="UP001156881"/>
    </source>
</evidence>
<evidence type="ECO:0000256" key="1">
    <source>
        <dbReference type="SAM" id="MobiDB-lite"/>
    </source>
</evidence>
<protein>
    <submittedName>
        <fullName evidence="3">Uncharacterized protein</fullName>
    </submittedName>
</protein>
<feature type="region of interest" description="Disordered" evidence="1">
    <location>
        <begin position="49"/>
        <end position="144"/>
    </location>
</feature>
<reference evidence="2" key="1">
    <citation type="journal article" date="2014" name="Int. J. Syst. Evol. Microbiol.">
        <title>Complete genome of a new Firmicutes species belonging to the dominant human colonic microbiota ('Ruminococcus bicirculans') reveals two chromosomes and a selective capacity to utilize plant glucans.</title>
        <authorList>
            <consortium name="NISC Comparative Sequencing Program"/>
            <person name="Wegmann U."/>
            <person name="Louis P."/>
            <person name="Goesmann A."/>
            <person name="Henrissat B."/>
            <person name="Duncan S.H."/>
            <person name="Flint H.J."/>
        </authorList>
    </citation>
    <scope>NUCLEOTIDE SEQUENCE</scope>
    <source>
        <strain evidence="2">NBRC 107710</strain>
    </source>
</reference>
<name>A0A7W6AIS1_9HYPH</name>
<comment type="caution">
    <text evidence="3">The sequence shown here is derived from an EMBL/GenBank/DDBJ whole genome shotgun (WGS) entry which is preliminary data.</text>
</comment>
<reference evidence="2" key="4">
    <citation type="submission" date="2023-01" db="EMBL/GenBank/DDBJ databases">
        <title>Draft genome sequence of Methylobacterium brachythecii strain NBRC 107710.</title>
        <authorList>
            <person name="Sun Q."/>
            <person name="Mori K."/>
        </authorList>
    </citation>
    <scope>NUCLEOTIDE SEQUENCE</scope>
    <source>
        <strain evidence="2">NBRC 107710</strain>
    </source>
</reference>
<proteinExistence type="predicted"/>
<sequence length="246" mass="26213">MVRGRLLTVAAAVCAFVGVVAIGAFAIVSVAPREKPIAVAKDALLMESAPSPRRDEPISAYPQAPISEPAPLPRLEEVDRGAASLESAGRTQGAPEKPAGIPSAAEPAPPAQRKPARQTLAALPPNTTRVPDLAPPPVRVPAPPQERRIEGVMSASDIRRLRLSLRLTREQMPYWPPVEQALLEIGVQQAALARAGQDPKNAFGFGSAMHIFSVARPLLDVLREDQKAMIRERARTMGFGSIASSI</sequence>
<accession>A0A7W6AIS1</accession>
<evidence type="ECO:0000313" key="3">
    <source>
        <dbReference type="EMBL" id="MBB3902364.1"/>
    </source>
</evidence>
<dbReference type="Proteomes" id="UP000517759">
    <property type="component" value="Unassembled WGS sequence"/>
</dbReference>
<dbReference type="Proteomes" id="UP001156881">
    <property type="component" value="Unassembled WGS sequence"/>
</dbReference>
<evidence type="ECO:0000313" key="4">
    <source>
        <dbReference type="Proteomes" id="UP000517759"/>
    </source>
</evidence>
<reference evidence="3 4" key="3">
    <citation type="submission" date="2020-08" db="EMBL/GenBank/DDBJ databases">
        <title>Genomic Encyclopedia of Type Strains, Phase IV (KMG-IV): sequencing the most valuable type-strain genomes for metagenomic binning, comparative biology and taxonomic classification.</title>
        <authorList>
            <person name="Goeker M."/>
        </authorList>
    </citation>
    <scope>NUCLEOTIDE SEQUENCE [LARGE SCALE GENOMIC DNA]</scope>
    <source>
        <strain evidence="3 4">DSM 24105</strain>
    </source>
</reference>
<dbReference type="AlphaFoldDB" id="A0A7W6AIS1"/>
<feature type="compositionally biased region" description="Pro residues" evidence="1">
    <location>
        <begin position="133"/>
        <end position="144"/>
    </location>
</feature>